<sequence length="78" mass="9240">MIDEEFAALRSHRDRIHRYRRLLTTQPTGLERQDLERRLYEERCAFDALIASRFPLVFNSPLVADREKSVSVTTEECD</sequence>
<dbReference type="EMBL" id="LJYG01000019">
    <property type="protein sequence ID" value="KRQ17073.1"/>
    <property type="molecule type" value="Genomic_DNA"/>
</dbReference>
<accession>A0A0R3E4J6</accession>
<proteinExistence type="predicted"/>
<organism evidence="1 2">
    <name type="scientific">Bradyrhizobium manausense</name>
    <dbReference type="NCBI Taxonomy" id="989370"/>
    <lineage>
        <taxon>Bacteria</taxon>
        <taxon>Pseudomonadati</taxon>
        <taxon>Pseudomonadota</taxon>
        <taxon>Alphaproteobacteria</taxon>
        <taxon>Hyphomicrobiales</taxon>
        <taxon>Nitrobacteraceae</taxon>
        <taxon>Bradyrhizobium</taxon>
    </lineage>
</organism>
<keyword evidence="2" id="KW-1185">Reference proteome</keyword>
<dbReference type="AlphaFoldDB" id="A0A0R3E4J6"/>
<reference evidence="1 2" key="1">
    <citation type="submission" date="2015-09" db="EMBL/GenBank/DDBJ databases">
        <title>Draft Genome Sequence of Bradyrhizobium manausense Strain BR 3351T, a Novel Symbiotic Nitrogen-Fixing Alphaproteobacterium Isolated from Brazilian Amazon Rain Forest.</title>
        <authorList>
            <person name="De Araujo J.L."/>
            <person name="Zilli J.E."/>
        </authorList>
    </citation>
    <scope>NUCLEOTIDE SEQUENCE [LARGE SCALE GENOMIC DNA]</scope>
    <source>
        <strain evidence="1 2">BR3351</strain>
    </source>
</reference>
<evidence type="ECO:0000313" key="2">
    <source>
        <dbReference type="Proteomes" id="UP000051936"/>
    </source>
</evidence>
<gene>
    <name evidence="1" type="ORF">AOQ71_04200</name>
</gene>
<evidence type="ECO:0000313" key="1">
    <source>
        <dbReference type="EMBL" id="KRQ17073.1"/>
    </source>
</evidence>
<dbReference type="Proteomes" id="UP000051936">
    <property type="component" value="Unassembled WGS sequence"/>
</dbReference>
<name>A0A0R3E4J6_9BRAD</name>
<comment type="caution">
    <text evidence="1">The sequence shown here is derived from an EMBL/GenBank/DDBJ whole genome shotgun (WGS) entry which is preliminary data.</text>
</comment>
<protein>
    <submittedName>
        <fullName evidence="1">Uncharacterized protein</fullName>
    </submittedName>
</protein>